<dbReference type="Pfam" id="PF02082">
    <property type="entry name" value="Rrf2"/>
    <property type="match status" value="1"/>
</dbReference>
<proteinExistence type="predicted"/>
<dbReference type="GO" id="GO:0003700">
    <property type="term" value="F:DNA-binding transcription factor activity"/>
    <property type="evidence" value="ECO:0007669"/>
    <property type="project" value="TreeGrafter"/>
</dbReference>
<dbReference type="PANTHER" id="PTHR33221">
    <property type="entry name" value="WINGED HELIX-TURN-HELIX TRANSCRIPTIONAL REGULATOR, RRF2 FAMILY"/>
    <property type="match status" value="1"/>
</dbReference>
<dbReference type="EMBL" id="JFHC01000039">
    <property type="protein sequence ID" value="KDR40511.1"/>
    <property type="molecule type" value="Genomic_DNA"/>
</dbReference>
<protein>
    <submittedName>
        <fullName evidence="1">Rrf2 family transcriptional regulator</fullName>
    </submittedName>
</protein>
<name>A0A069PTA4_9BURK</name>
<reference evidence="1 2" key="1">
    <citation type="submission" date="2014-03" db="EMBL/GenBank/DDBJ databases">
        <title>Draft Genome Sequences of Four Burkholderia Strains.</title>
        <authorList>
            <person name="Liu X.Y."/>
            <person name="Li C.X."/>
            <person name="Xu J.H."/>
        </authorList>
    </citation>
    <scope>NUCLEOTIDE SEQUENCE [LARGE SCALE GENOMIC DNA]</scope>
    <source>
        <strain evidence="1 2">DSM 50014</strain>
    </source>
</reference>
<dbReference type="AlphaFoldDB" id="A0A069PTA4"/>
<keyword evidence="2" id="KW-1185">Reference proteome</keyword>
<dbReference type="Gene3D" id="1.10.10.10">
    <property type="entry name" value="Winged helix-like DNA-binding domain superfamily/Winged helix DNA-binding domain"/>
    <property type="match status" value="1"/>
</dbReference>
<dbReference type="RefSeq" id="WP_035942038.1">
    <property type="nucleotide sequence ID" value="NZ_CADFFX010000027.1"/>
</dbReference>
<dbReference type="InterPro" id="IPR036388">
    <property type="entry name" value="WH-like_DNA-bd_sf"/>
</dbReference>
<dbReference type="InterPro" id="IPR036390">
    <property type="entry name" value="WH_DNA-bd_sf"/>
</dbReference>
<gene>
    <name evidence="1" type="ORF">BG61_24190</name>
</gene>
<organism evidence="1 2">
    <name type="scientific">Caballeronia glathei</name>
    <dbReference type="NCBI Taxonomy" id="60547"/>
    <lineage>
        <taxon>Bacteria</taxon>
        <taxon>Pseudomonadati</taxon>
        <taxon>Pseudomonadota</taxon>
        <taxon>Betaproteobacteria</taxon>
        <taxon>Burkholderiales</taxon>
        <taxon>Burkholderiaceae</taxon>
        <taxon>Caballeronia</taxon>
    </lineage>
</organism>
<evidence type="ECO:0000313" key="1">
    <source>
        <dbReference type="EMBL" id="KDR40511.1"/>
    </source>
</evidence>
<comment type="caution">
    <text evidence="1">The sequence shown here is derived from an EMBL/GenBank/DDBJ whole genome shotgun (WGS) entry which is preliminary data.</text>
</comment>
<accession>A0A069PTA4</accession>
<evidence type="ECO:0000313" key="2">
    <source>
        <dbReference type="Proteomes" id="UP000027466"/>
    </source>
</evidence>
<dbReference type="PANTHER" id="PTHR33221:SF15">
    <property type="entry name" value="HTH-TYPE TRANSCRIPTIONAL REGULATOR YWGB-RELATED"/>
    <property type="match status" value="1"/>
</dbReference>
<dbReference type="SUPFAM" id="SSF46785">
    <property type="entry name" value="Winged helix' DNA-binding domain"/>
    <property type="match status" value="1"/>
</dbReference>
<dbReference type="GO" id="GO:0005829">
    <property type="term" value="C:cytosol"/>
    <property type="evidence" value="ECO:0007669"/>
    <property type="project" value="TreeGrafter"/>
</dbReference>
<dbReference type="PROSITE" id="PS51197">
    <property type="entry name" value="HTH_RRF2_2"/>
    <property type="match status" value="1"/>
</dbReference>
<dbReference type="InterPro" id="IPR000944">
    <property type="entry name" value="Tscrpt_reg_Rrf2"/>
</dbReference>
<dbReference type="Proteomes" id="UP000027466">
    <property type="component" value="Unassembled WGS sequence"/>
</dbReference>
<sequence length="141" mass="14949">MASVNTQFSIAVHVLAAIVHHEGIFTSEVLAGSVNANPVFVKRILVKLSKAKLVTTTVGKSGGYGLARSPKSISLLDIYSAVDPPDAFAIHAYPKTDECVVSCNIKEVMSDVLAGTQVAVRNELRQTTLADVVSKIRARSG</sequence>